<dbReference type="AlphaFoldDB" id="A0A151ZDI3"/>
<comment type="caution">
    <text evidence="5">The sequence shown here is derived from an EMBL/GenBank/DDBJ whole genome shotgun (WGS) entry which is preliminary data.</text>
</comment>
<dbReference type="SMART" id="SM00479">
    <property type="entry name" value="EXOIII"/>
    <property type="match status" value="1"/>
</dbReference>
<dbReference type="FunCoup" id="A0A151ZDI3">
    <property type="interactions" value="615"/>
</dbReference>
<proteinExistence type="predicted"/>
<dbReference type="OrthoDB" id="20404at2759"/>
<reference evidence="5 6" key="1">
    <citation type="submission" date="2015-12" db="EMBL/GenBank/DDBJ databases">
        <title>Dictyostelia acquired genes for synthesis and detection of signals that induce cell-type specialization by lateral gene transfer from prokaryotes.</title>
        <authorList>
            <person name="Gloeckner G."/>
            <person name="Schaap P."/>
        </authorList>
    </citation>
    <scope>NUCLEOTIDE SEQUENCE [LARGE SCALE GENOMIC DNA]</scope>
    <source>
        <strain evidence="5 6">TK</strain>
    </source>
</reference>
<evidence type="ECO:0000259" key="4">
    <source>
        <dbReference type="SMART" id="SM00479"/>
    </source>
</evidence>
<evidence type="ECO:0000256" key="2">
    <source>
        <dbReference type="ARBA" id="ARBA00022801"/>
    </source>
</evidence>
<dbReference type="STRING" id="361077.A0A151ZDI3"/>
<dbReference type="GO" id="GO:0003676">
    <property type="term" value="F:nucleic acid binding"/>
    <property type="evidence" value="ECO:0007669"/>
    <property type="project" value="InterPro"/>
</dbReference>
<dbReference type="Gene3D" id="3.30.420.10">
    <property type="entry name" value="Ribonuclease H-like superfamily/Ribonuclease H"/>
    <property type="match status" value="1"/>
</dbReference>
<keyword evidence="5" id="KW-0269">Exonuclease</keyword>
<dbReference type="SUPFAM" id="SSF53098">
    <property type="entry name" value="Ribonuclease H-like"/>
    <property type="match status" value="1"/>
</dbReference>
<keyword evidence="1" id="KW-0540">Nuclease</keyword>
<name>A0A151ZDI3_TIELA</name>
<dbReference type="InterPro" id="IPR036397">
    <property type="entry name" value="RNaseH_sf"/>
</dbReference>
<accession>A0A151ZDI3</accession>
<organism evidence="5 6">
    <name type="scientific">Tieghemostelium lacteum</name>
    <name type="common">Slime mold</name>
    <name type="synonym">Dictyostelium lacteum</name>
    <dbReference type="NCBI Taxonomy" id="361077"/>
    <lineage>
        <taxon>Eukaryota</taxon>
        <taxon>Amoebozoa</taxon>
        <taxon>Evosea</taxon>
        <taxon>Eumycetozoa</taxon>
        <taxon>Dictyostelia</taxon>
        <taxon>Dictyosteliales</taxon>
        <taxon>Raperosteliaceae</taxon>
        <taxon>Tieghemostelium</taxon>
    </lineage>
</organism>
<dbReference type="OMA" id="RYKPLCK"/>
<protein>
    <submittedName>
        <fullName evidence="5">RNA exonuclease 4</fullName>
    </submittedName>
</protein>
<gene>
    <name evidence="5" type="ORF">DLAC_07201</name>
</gene>
<evidence type="ECO:0000256" key="3">
    <source>
        <dbReference type="SAM" id="MobiDB-lite"/>
    </source>
</evidence>
<evidence type="ECO:0000256" key="1">
    <source>
        <dbReference type="ARBA" id="ARBA00022722"/>
    </source>
</evidence>
<feature type="region of interest" description="Disordered" evidence="3">
    <location>
        <begin position="1"/>
        <end position="52"/>
    </location>
</feature>
<dbReference type="GO" id="GO:0005634">
    <property type="term" value="C:nucleus"/>
    <property type="evidence" value="ECO:0007669"/>
    <property type="project" value="TreeGrafter"/>
</dbReference>
<dbReference type="PANTHER" id="PTHR12801:SF154">
    <property type="entry name" value="RNA EXONUCLEASE 4"/>
    <property type="match status" value="1"/>
</dbReference>
<evidence type="ECO:0000313" key="5">
    <source>
        <dbReference type="EMBL" id="KYQ91960.1"/>
    </source>
</evidence>
<dbReference type="EMBL" id="LODT01000032">
    <property type="protein sequence ID" value="KYQ91960.1"/>
    <property type="molecule type" value="Genomic_DNA"/>
</dbReference>
<dbReference type="Proteomes" id="UP000076078">
    <property type="component" value="Unassembled WGS sequence"/>
</dbReference>
<dbReference type="InterPro" id="IPR012337">
    <property type="entry name" value="RNaseH-like_sf"/>
</dbReference>
<keyword evidence="2" id="KW-0378">Hydrolase</keyword>
<dbReference type="InterPro" id="IPR047021">
    <property type="entry name" value="REXO1/3/4-like"/>
</dbReference>
<keyword evidence="6" id="KW-1185">Reference proteome</keyword>
<dbReference type="InterPro" id="IPR013520">
    <property type="entry name" value="Ribonucl_H"/>
</dbReference>
<dbReference type="GO" id="GO:0004527">
    <property type="term" value="F:exonuclease activity"/>
    <property type="evidence" value="ECO:0007669"/>
    <property type="project" value="UniProtKB-KW"/>
</dbReference>
<feature type="region of interest" description="Disordered" evidence="3">
    <location>
        <begin position="333"/>
        <end position="369"/>
    </location>
</feature>
<feature type="region of interest" description="Disordered" evidence="3">
    <location>
        <begin position="119"/>
        <end position="140"/>
    </location>
</feature>
<feature type="compositionally biased region" description="Polar residues" evidence="3">
    <location>
        <begin position="124"/>
        <end position="133"/>
    </location>
</feature>
<sequence length="369" mass="42334">MIKNNNNNNKQVKRKSETLDEPIVTNIKNEKSKPTKKIKTTTTTKTTKSDKPVRGIKFKKPQKQQLIEKVKVELENNKQVYIAPVITTANVVEATAISSNWNAAKSQIKEQKSSFYQKKKTHDNSNVVSSTAEEQTKSKKPLGPEIKELSKLFESNSKDKTISKILSMDCKIVEVSGHKAALGKICIVNRSFNVIYEKIIKPEDTIIDYRTKFTGLTKEIVDKQGVDFLVAQKEILKIIKDKILVGHDLSEDFKVLKLAHKKQLLRDLMTFPAHLNNDKSPQSLKAIARLELNFSPDKWDFNDSIRDCILTQLIHNIHKKEWEQYITSKYYSGSKPKKINNNEKNIDNNDEDDNDNDNYENEDISDINE</sequence>
<feature type="compositionally biased region" description="Acidic residues" evidence="3">
    <location>
        <begin position="348"/>
        <end position="369"/>
    </location>
</feature>
<dbReference type="PANTHER" id="PTHR12801">
    <property type="entry name" value="RNA EXONUCLEASE REXO1 / RECO3 FAMILY MEMBER-RELATED"/>
    <property type="match status" value="1"/>
</dbReference>
<feature type="domain" description="Exonuclease" evidence="4">
    <location>
        <begin position="164"/>
        <end position="324"/>
    </location>
</feature>
<dbReference type="InParanoid" id="A0A151ZDI3"/>
<evidence type="ECO:0000313" key="6">
    <source>
        <dbReference type="Proteomes" id="UP000076078"/>
    </source>
</evidence>